<keyword evidence="6" id="KW-0325">Glycoprotein</keyword>
<evidence type="ECO:0000256" key="2">
    <source>
        <dbReference type="ARBA" id="ARBA00022729"/>
    </source>
</evidence>
<evidence type="ECO:0000313" key="8">
    <source>
        <dbReference type="EMBL" id="KAJ8039898.1"/>
    </source>
</evidence>
<dbReference type="GO" id="GO:0009395">
    <property type="term" value="P:phospholipid catabolic process"/>
    <property type="evidence" value="ECO:0007669"/>
    <property type="project" value="TreeGrafter"/>
</dbReference>
<keyword evidence="5 7" id="KW-0443">Lipid metabolism</keyword>
<dbReference type="PANTHER" id="PTHR12370:SF1">
    <property type="entry name" value="PHOSPHOLIPASE B-LIKE 1"/>
    <property type="match status" value="1"/>
</dbReference>
<dbReference type="EC" id="3.1.1.-" evidence="7"/>
<evidence type="ECO:0000313" key="9">
    <source>
        <dbReference type="Proteomes" id="UP001152320"/>
    </source>
</evidence>
<gene>
    <name evidence="8" type="ORF">HOLleu_14049</name>
</gene>
<comment type="caution">
    <text evidence="8">The sequence shown here is derived from an EMBL/GenBank/DDBJ whole genome shotgun (WGS) entry which is preliminary data.</text>
</comment>
<keyword evidence="4 7" id="KW-0442">Lipid degradation</keyword>
<name>A0A9Q1HC09_HOLLE</name>
<dbReference type="Pfam" id="PF04916">
    <property type="entry name" value="Phospholip_B"/>
    <property type="match status" value="1"/>
</dbReference>
<sequence length="532" mass="61028">MWCCTLVASVQKNYISATVYFKNNTYSIRPGILDKEGLAYGVFNDTILKSGWNTLNIRAGFSNQKYQDENLMYAAGYLEGFLTSQQIYQHLTNVKASTFGKGTPPQLQEKLQKFFTDQDDWIRGKLEENQESPFWKVLSLVVSHFDGLQAGYAANPYRGKPLEKFDFQLLNSIGDVLDLQYALIPESIPDWNSMSQSEMEEYLVSHGHCSSLVKLLPGYEDVFFAHSSWFQYQYSYRIYKHYHFRLSNPHISATNFSFSSYPGILESLDDFYILGSGLLISETTNLVFNKTLYSFVKPESLLAWQRVRVANFMAADGKTWGNLLDTHNSGTFNNQYTVLDTKRIKLKEMVMDGALWVIEQIPTLIVSGDQTDILTAGYWPSYNVPFYEEVYNLSDYDKHSAKFGDELSYQLASRAKIFRRDQSKVTDMNSMLDLMRYNDYRHDPYSQGNPLHSICCRNDLTTENPQPFGCLDTKATNITMATRMQAYAINGAPTWGGRYPAFSWTGRFSNVSHVGLPLKYDFDFVFMSPLEI</sequence>
<dbReference type="InterPro" id="IPR007000">
    <property type="entry name" value="PLipase_B-like"/>
</dbReference>
<evidence type="ECO:0000256" key="7">
    <source>
        <dbReference type="RuleBase" id="RU364138"/>
    </source>
</evidence>
<organism evidence="8 9">
    <name type="scientific">Holothuria leucospilota</name>
    <name type="common">Black long sea cucumber</name>
    <name type="synonym">Mertensiothuria leucospilota</name>
    <dbReference type="NCBI Taxonomy" id="206669"/>
    <lineage>
        <taxon>Eukaryota</taxon>
        <taxon>Metazoa</taxon>
        <taxon>Echinodermata</taxon>
        <taxon>Eleutherozoa</taxon>
        <taxon>Echinozoa</taxon>
        <taxon>Holothuroidea</taxon>
        <taxon>Aspidochirotacea</taxon>
        <taxon>Aspidochirotida</taxon>
        <taxon>Holothuriidae</taxon>
        <taxon>Holothuria</taxon>
    </lineage>
</organism>
<dbReference type="Gene3D" id="3.60.60.30">
    <property type="match status" value="1"/>
</dbReference>
<reference evidence="8" key="1">
    <citation type="submission" date="2021-10" db="EMBL/GenBank/DDBJ databases">
        <title>Tropical sea cucumber genome reveals ecological adaptation and Cuvierian tubules defense mechanism.</title>
        <authorList>
            <person name="Chen T."/>
        </authorList>
    </citation>
    <scope>NUCLEOTIDE SEQUENCE</scope>
    <source>
        <strain evidence="8">Nanhai2018</strain>
        <tissue evidence="8">Muscle</tissue>
    </source>
</reference>
<comment type="function">
    <text evidence="7">Putative phospholipase.</text>
</comment>
<dbReference type="OrthoDB" id="419508at2759"/>
<dbReference type="EMBL" id="JAIZAY010000006">
    <property type="protein sequence ID" value="KAJ8039898.1"/>
    <property type="molecule type" value="Genomic_DNA"/>
</dbReference>
<comment type="similarity">
    <text evidence="1 7">Belongs to the phospholipase B-like family.</text>
</comment>
<evidence type="ECO:0000256" key="3">
    <source>
        <dbReference type="ARBA" id="ARBA00022801"/>
    </source>
</evidence>
<evidence type="ECO:0000256" key="1">
    <source>
        <dbReference type="ARBA" id="ARBA00007835"/>
    </source>
</evidence>
<keyword evidence="9" id="KW-1185">Reference proteome</keyword>
<dbReference type="GO" id="GO:0005576">
    <property type="term" value="C:extracellular region"/>
    <property type="evidence" value="ECO:0007669"/>
    <property type="project" value="TreeGrafter"/>
</dbReference>
<evidence type="ECO:0000256" key="6">
    <source>
        <dbReference type="ARBA" id="ARBA00023180"/>
    </source>
</evidence>
<evidence type="ECO:0000256" key="4">
    <source>
        <dbReference type="ARBA" id="ARBA00022963"/>
    </source>
</evidence>
<protein>
    <recommendedName>
        <fullName evidence="7">Phospholipase B-like</fullName>
        <ecNumber evidence="7">3.1.1.-</ecNumber>
    </recommendedName>
</protein>
<dbReference type="AlphaFoldDB" id="A0A9Q1HC09"/>
<accession>A0A9Q1HC09</accession>
<dbReference type="Proteomes" id="UP001152320">
    <property type="component" value="Chromosome 6"/>
</dbReference>
<evidence type="ECO:0000256" key="5">
    <source>
        <dbReference type="ARBA" id="ARBA00023098"/>
    </source>
</evidence>
<proteinExistence type="inferred from homology"/>
<dbReference type="GO" id="GO:0004620">
    <property type="term" value="F:phospholipase activity"/>
    <property type="evidence" value="ECO:0007669"/>
    <property type="project" value="InterPro"/>
</dbReference>
<keyword evidence="2" id="KW-0732">Signal</keyword>
<keyword evidence="3 7" id="KW-0378">Hydrolase</keyword>
<dbReference type="PANTHER" id="PTHR12370">
    <property type="entry name" value="PHOSPHOLIPASE B-RELATED"/>
    <property type="match status" value="1"/>
</dbReference>